<dbReference type="Pfam" id="PF04525">
    <property type="entry name" value="LOR"/>
    <property type="match status" value="1"/>
</dbReference>
<dbReference type="InterPro" id="IPR025659">
    <property type="entry name" value="Tubby-like_C"/>
</dbReference>
<sequence>MTPTLTPVKQPIALRTEYITSHPTTIRVKQHSNSWSGGDFTITKCPTDESPLTEKLFTVDGDFKSMSQRRYFQDASGLPLFEISHKRLGVTWFVHLPGDRESNSASPIATIVPQWHALKDKFDVHLHNAAADGEETVLEVRGQDIFKSKTHVYYKGALVTAIKLKDMVSVYIPGKGPTWELEVAEGMDLSLAAIIGVVLATVLYQSSYKGTAPKSTESNPGPGVGSSGKELAP</sequence>
<dbReference type="SUPFAM" id="SSF54518">
    <property type="entry name" value="Tubby C-terminal domain-like"/>
    <property type="match status" value="1"/>
</dbReference>
<evidence type="ECO:0000256" key="1">
    <source>
        <dbReference type="ARBA" id="ARBA00005437"/>
    </source>
</evidence>
<name>A0A0F0IJM0_ASPPU</name>
<dbReference type="Proteomes" id="UP000033540">
    <property type="component" value="Unassembled WGS sequence"/>
</dbReference>
<feature type="compositionally biased region" description="Polar residues" evidence="2">
    <location>
        <begin position="210"/>
        <end position="219"/>
    </location>
</feature>
<dbReference type="AlphaFoldDB" id="A0A0F0IJM0"/>
<reference evidence="3 4" key="1">
    <citation type="submission" date="2015-02" db="EMBL/GenBank/DDBJ databases">
        <title>Draft genome sequence of Aspergillus parasiticus SU-1.</title>
        <authorList>
            <person name="Yu J."/>
            <person name="Fedorova N."/>
            <person name="Yin Y."/>
            <person name="Losada L."/>
            <person name="Zafar N."/>
            <person name="Taujale R."/>
            <person name="Ehrlich K.C."/>
            <person name="Bhatnagar D."/>
            <person name="Cleveland T.E."/>
            <person name="Bennett J.W."/>
            <person name="Nierman W.C."/>
        </authorList>
    </citation>
    <scope>NUCLEOTIDE SEQUENCE [LARGE SCALE GENOMIC DNA]</scope>
    <source>
        <strain evidence="4">ATCC 56775 / NRRL 5862 / SRRC 143 / SU-1</strain>
    </source>
</reference>
<organism evidence="3 4">
    <name type="scientific">Aspergillus parasiticus (strain ATCC 56775 / NRRL 5862 / SRRC 143 / SU-1)</name>
    <dbReference type="NCBI Taxonomy" id="1403190"/>
    <lineage>
        <taxon>Eukaryota</taxon>
        <taxon>Fungi</taxon>
        <taxon>Dikarya</taxon>
        <taxon>Ascomycota</taxon>
        <taxon>Pezizomycotina</taxon>
        <taxon>Eurotiomycetes</taxon>
        <taxon>Eurotiomycetidae</taxon>
        <taxon>Eurotiales</taxon>
        <taxon>Aspergillaceae</taxon>
        <taxon>Aspergillus</taxon>
        <taxon>Aspergillus subgen. Circumdati</taxon>
    </lineage>
</organism>
<evidence type="ECO:0000256" key="2">
    <source>
        <dbReference type="SAM" id="MobiDB-lite"/>
    </source>
</evidence>
<comment type="similarity">
    <text evidence="1">Belongs to the LOR family.</text>
</comment>
<dbReference type="Gene3D" id="2.40.160.200">
    <property type="entry name" value="LURP1-related"/>
    <property type="match status" value="1"/>
</dbReference>
<dbReference type="InterPro" id="IPR038595">
    <property type="entry name" value="LOR_sf"/>
</dbReference>
<dbReference type="OrthoDB" id="97518at2759"/>
<accession>A0A0F0IJM0</accession>
<comment type="caution">
    <text evidence="3">The sequence shown here is derived from an EMBL/GenBank/DDBJ whole genome shotgun (WGS) entry which is preliminary data.</text>
</comment>
<evidence type="ECO:0000313" key="4">
    <source>
        <dbReference type="Proteomes" id="UP000033540"/>
    </source>
</evidence>
<protein>
    <submittedName>
        <fullName evidence="3">Tubby C 2</fullName>
    </submittedName>
</protein>
<dbReference type="STRING" id="1403190.A0A0F0IJM0"/>
<dbReference type="InterPro" id="IPR007612">
    <property type="entry name" value="LOR"/>
</dbReference>
<dbReference type="EMBL" id="JZEE01000325">
    <property type="protein sequence ID" value="KJK66073.1"/>
    <property type="molecule type" value="Genomic_DNA"/>
</dbReference>
<proteinExistence type="inferred from homology"/>
<gene>
    <name evidence="3" type="ORF">P875_00021844</name>
</gene>
<evidence type="ECO:0000313" key="3">
    <source>
        <dbReference type="EMBL" id="KJK66073.1"/>
    </source>
</evidence>
<feature type="region of interest" description="Disordered" evidence="2">
    <location>
        <begin position="210"/>
        <end position="233"/>
    </location>
</feature>